<evidence type="ECO:0000256" key="3">
    <source>
        <dbReference type="ARBA" id="ARBA00022989"/>
    </source>
</evidence>
<feature type="transmembrane region" description="Helical" evidence="5">
    <location>
        <begin position="268"/>
        <end position="288"/>
    </location>
</feature>
<keyword evidence="4 5" id="KW-0472">Membrane</keyword>
<feature type="transmembrane region" description="Helical" evidence="5">
    <location>
        <begin position="192"/>
        <end position="212"/>
    </location>
</feature>
<keyword evidence="3 5" id="KW-1133">Transmembrane helix</keyword>
<protein>
    <submittedName>
        <fullName evidence="6">Chloride transporter, ClC family</fullName>
    </submittedName>
</protein>
<feature type="transmembrane region" description="Helical" evidence="5">
    <location>
        <begin position="62"/>
        <end position="79"/>
    </location>
</feature>
<accession>A0A5E8H962</accession>
<gene>
    <name evidence="6" type="ORF">LEP1GSC202_2550</name>
</gene>
<dbReference type="AlphaFoldDB" id="A0A5E8H962"/>
<dbReference type="Gene3D" id="1.10.3080.10">
    <property type="entry name" value="Clc chloride channel"/>
    <property type="match status" value="1"/>
</dbReference>
<evidence type="ECO:0000313" key="7">
    <source>
        <dbReference type="Proteomes" id="UP000013996"/>
    </source>
</evidence>
<feature type="transmembrane region" description="Helical" evidence="5">
    <location>
        <begin position="350"/>
        <end position="367"/>
    </location>
</feature>
<name>A0A5E8H962_9LEPT</name>
<dbReference type="InterPro" id="IPR050368">
    <property type="entry name" value="ClC-type_chloride_channel"/>
</dbReference>
<proteinExistence type="predicted"/>
<reference evidence="6 7" key="1">
    <citation type="submission" date="2013-04" db="EMBL/GenBank/DDBJ databases">
        <authorList>
            <person name="Harkins D.M."/>
            <person name="Durkin A.S."/>
            <person name="Brinkac L.M."/>
            <person name="Haft D.H."/>
            <person name="Selengut J.D."/>
            <person name="Sanka R."/>
            <person name="DePew J."/>
            <person name="Purushe J."/>
            <person name="Hartskeerl R.A."/>
            <person name="Ahmed A."/>
            <person name="van der Linden H."/>
            <person name="Goris M.G.A."/>
            <person name="Vinetz J.M."/>
            <person name="Sutton G.G."/>
            <person name="Nierman W.C."/>
            <person name="Fouts D.E."/>
        </authorList>
    </citation>
    <scope>NUCLEOTIDE SEQUENCE [LARGE SCALE GENOMIC DNA]</scope>
    <source>
        <strain evidence="6 7">Sao Paulo</strain>
    </source>
</reference>
<dbReference type="SUPFAM" id="SSF81340">
    <property type="entry name" value="Clc chloride channel"/>
    <property type="match status" value="1"/>
</dbReference>
<comment type="caution">
    <text evidence="6">The sequence shown here is derived from an EMBL/GenBank/DDBJ whole genome shotgun (WGS) entry which is preliminary data.</text>
</comment>
<dbReference type="STRING" id="1249483.LEP1GSC202_2550"/>
<keyword evidence="2 5" id="KW-0812">Transmembrane</keyword>
<evidence type="ECO:0000256" key="2">
    <source>
        <dbReference type="ARBA" id="ARBA00022692"/>
    </source>
</evidence>
<dbReference type="GO" id="GO:0015108">
    <property type="term" value="F:chloride transmembrane transporter activity"/>
    <property type="evidence" value="ECO:0007669"/>
    <property type="project" value="InterPro"/>
</dbReference>
<evidence type="ECO:0000313" key="6">
    <source>
        <dbReference type="EMBL" id="EOQ87190.1"/>
    </source>
</evidence>
<organism evidence="6 7">
    <name type="scientific">Leptospira yanagawae serovar Saopaulo str. Sao Paulo = ATCC 700523</name>
    <dbReference type="NCBI Taxonomy" id="1249483"/>
    <lineage>
        <taxon>Bacteria</taxon>
        <taxon>Pseudomonadati</taxon>
        <taxon>Spirochaetota</taxon>
        <taxon>Spirochaetia</taxon>
        <taxon>Leptospirales</taxon>
        <taxon>Leptospiraceae</taxon>
        <taxon>Leptospira</taxon>
    </lineage>
</organism>
<dbReference type="EMBL" id="AOGX02000044">
    <property type="protein sequence ID" value="EOQ87190.1"/>
    <property type="molecule type" value="Genomic_DNA"/>
</dbReference>
<feature type="transmembrane region" description="Helical" evidence="5">
    <location>
        <begin position="379"/>
        <end position="398"/>
    </location>
</feature>
<dbReference type="InterPro" id="IPR001807">
    <property type="entry name" value="ClC"/>
</dbReference>
<evidence type="ECO:0000256" key="5">
    <source>
        <dbReference type="SAM" id="Phobius"/>
    </source>
</evidence>
<feature type="transmembrane region" description="Helical" evidence="5">
    <location>
        <begin position="308"/>
        <end position="338"/>
    </location>
</feature>
<dbReference type="OrthoDB" id="9767361at2"/>
<sequence length="430" mass="47438">MDLFLQTDQKNGKQNPENETKIQFLCRWVFYCLLISVLVGSVSAFFLIALDFVTEVREKNTFLVYLLPLVGGCIGWVYHRYGSRANRGNNLLLEEIHSPSSLIPFRMTPFVLLGTLGTHLVGGSAGREGTAVQMGGSIAHQLARFFPFDRKEHQTLIILGISAGFSAVFGTPFAAAIFSIEVIQIGIYRWKLFLPSLVVAWCSHLVCLIWNVKHTIFPMVPFQLELNLVLGIFLLSIASGLVAKVFIHSTHTISNYSQKLILYPPLRPVLGGLILVLLFSLGVSLDYFGLGVPFIQESFTENLPDAAFLWKLLLTSITIGFGFKGGEVTPLFFIGAALGNLFSEISPPHMVLFVSVGFVAVFSGATNTPLACAIMGMELFGFSAGIYFLVATQISYIMSGHMSIYPSQVIGKKKWFRPHSHVGKKISELK</sequence>
<dbReference type="Pfam" id="PF00654">
    <property type="entry name" value="Voltage_CLC"/>
    <property type="match status" value="1"/>
</dbReference>
<feature type="transmembrane region" description="Helical" evidence="5">
    <location>
        <begin position="156"/>
        <end position="180"/>
    </location>
</feature>
<dbReference type="Proteomes" id="UP000013996">
    <property type="component" value="Unassembled WGS sequence"/>
</dbReference>
<evidence type="ECO:0000256" key="4">
    <source>
        <dbReference type="ARBA" id="ARBA00023136"/>
    </source>
</evidence>
<dbReference type="GO" id="GO:0016020">
    <property type="term" value="C:membrane"/>
    <property type="evidence" value="ECO:0007669"/>
    <property type="project" value="UniProtKB-SubCell"/>
</dbReference>
<evidence type="ECO:0000256" key="1">
    <source>
        <dbReference type="ARBA" id="ARBA00004141"/>
    </source>
</evidence>
<comment type="subcellular location">
    <subcellularLocation>
        <location evidence="1">Membrane</location>
        <topology evidence="1">Multi-pass membrane protein</topology>
    </subcellularLocation>
</comment>
<dbReference type="PANTHER" id="PTHR43427">
    <property type="entry name" value="CHLORIDE CHANNEL PROTEIN CLC-E"/>
    <property type="match status" value="1"/>
</dbReference>
<dbReference type="InterPro" id="IPR014743">
    <property type="entry name" value="Cl-channel_core"/>
</dbReference>
<dbReference type="PANTHER" id="PTHR43427:SF12">
    <property type="entry name" value="CHLORIDE TRANSPORTER"/>
    <property type="match status" value="1"/>
</dbReference>
<feature type="transmembrane region" description="Helical" evidence="5">
    <location>
        <begin position="224"/>
        <end position="247"/>
    </location>
</feature>
<feature type="transmembrane region" description="Helical" evidence="5">
    <location>
        <begin position="28"/>
        <end position="50"/>
    </location>
</feature>